<reference evidence="6" key="1">
    <citation type="submission" date="2019-08" db="EMBL/GenBank/DDBJ databases">
        <authorList>
            <person name="Kucharzyk K."/>
            <person name="Murdoch R.W."/>
            <person name="Higgins S."/>
            <person name="Loffler F."/>
        </authorList>
    </citation>
    <scope>NUCLEOTIDE SEQUENCE</scope>
</reference>
<dbReference type="InterPro" id="IPR050162">
    <property type="entry name" value="MsrA_MetSO_reductase"/>
</dbReference>
<dbReference type="SUPFAM" id="SSF55068">
    <property type="entry name" value="Peptide methionine sulfoxide reductase"/>
    <property type="match status" value="1"/>
</dbReference>
<evidence type="ECO:0000256" key="4">
    <source>
        <dbReference type="ARBA" id="ARBA00048782"/>
    </source>
</evidence>
<comment type="catalytic activity">
    <reaction evidence="4">
        <text>[thioredoxin]-disulfide + L-methionine + H2O = L-methionine (S)-S-oxide + [thioredoxin]-dithiol</text>
        <dbReference type="Rhea" id="RHEA:19993"/>
        <dbReference type="Rhea" id="RHEA-COMP:10698"/>
        <dbReference type="Rhea" id="RHEA-COMP:10700"/>
        <dbReference type="ChEBI" id="CHEBI:15377"/>
        <dbReference type="ChEBI" id="CHEBI:29950"/>
        <dbReference type="ChEBI" id="CHEBI:50058"/>
        <dbReference type="ChEBI" id="CHEBI:57844"/>
        <dbReference type="ChEBI" id="CHEBI:58772"/>
        <dbReference type="EC" id="1.8.4.11"/>
    </reaction>
</comment>
<gene>
    <name evidence="6" type="primary">msrA3</name>
    <name evidence="6" type="ORF">SDC9_53389</name>
</gene>
<evidence type="ECO:0000313" key="6">
    <source>
        <dbReference type="EMBL" id="MPM07083.1"/>
    </source>
</evidence>
<dbReference type="GO" id="GO:0033744">
    <property type="term" value="F:L-methionine:thioredoxin-disulfide S-oxidoreductase activity"/>
    <property type="evidence" value="ECO:0007669"/>
    <property type="project" value="RHEA"/>
</dbReference>
<dbReference type="GO" id="GO:0005737">
    <property type="term" value="C:cytoplasm"/>
    <property type="evidence" value="ECO:0007669"/>
    <property type="project" value="TreeGrafter"/>
</dbReference>
<feature type="domain" description="Peptide methionine sulphoxide reductase MsrA" evidence="5">
    <location>
        <begin position="3"/>
        <end position="150"/>
    </location>
</feature>
<organism evidence="6">
    <name type="scientific">bioreactor metagenome</name>
    <dbReference type="NCBI Taxonomy" id="1076179"/>
    <lineage>
        <taxon>unclassified sequences</taxon>
        <taxon>metagenomes</taxon>
        <taxon>ecological metagenomes</taxon>
    </lineage>
</organism>
<dbReference type="HAMAP" id="MF_01401">
    <property type="entry name" value="MsrA"/>
    <property type="match status" value="1"/>
</dbReference>
<dbReference type="PANTHER" id="PTHR42799">
    <property type="entry name" value="MITOCHONDRIAL PEPTIDE METHIONINE SULFOXIDE REDUCTASE"/>
    <property type="match status" value="1"/>
</dbReference>
<dbReference type="AlphaFoldDB" id="A0A644WYG4"/>
<evidence type="ECO:0000256" key="2">
    <source>
        <dbReference type="ARBA" id="ARBA00023002"/>
    </source>
</evidence>
<evidence type="ECO:0000256" key="3">
    <source>
        <dbReference type="ARBA" id="ARBA00047806"/>
    </source>
</evidence>
<dbReference type="NCBIfam" id="TIGR00401">
    <property type="entry name" value="msrA"/>
    <property type="match status" value="1"/>
</dbReference>
<dbReference type="GO" id="GO:0034599">
    <property type="term" value="P:cellular response to oxidative stress"/>
    <property type="evidence" value="ECO:0007669"/>
    <property type="project" value="TreeGrafter"/>
</dbReference>
<protein>
    <recommendedName>
        <fullName evidence="1">peptide-methionine (S)-S-oxide reductase</fullName>
        <ecNumber evidence="1">1.8.4.11</ecNumber>
    </recommendedName>
</protein>
<keyword evidence="2 6" id="KW-0560">Oxidoreductase</keyword>
<dbReference type="PANTHER" id="PTHR42799:SF2">
    <property type="entry name" value="MITOCHONDRIAL PEPTIDE METHIONINE SULFOXIDE REDUCTASE"/>
    <property type="match status" value="1"/>
</dbReference>
<dbReference type="EMBL" id="VSSQ01001298">
    <property type="protein sequence ID" value="MPM07083.1"/>
    <property type="molecule type" value="Genomic_DNA"/>
</dbReference>
<dbReference type="InterPro" id="IPR002569">
    <property type="entry name" value="Met_Sox_Rdtase_MsrA_dom"/>
</dbReference>
<comment type="caution">
    <text evidence="6">The sequence shown here is derived from an EMBL/GenBank/DDBJ whole genome shotgun (WGS) entry which is preliminary data.</text>
</comment>
<evidence type="ECO:0000259" key="5">
    <source>
        <dbReference type="Pfam" id="PF01625"/>
    </source>
</evidence>
<dbReference type="GO" id="GO:0008113">
    <property type="term" value="F:peptide-methionine (S)-S-oxide reductase activity"/>
    <property type="evidence" value="ECO:0007669"/>
    <property type="project" value="UniProtKB-EC"/>
</dbReference>
<name>A0A644WYG4_9ZZZZ</name>
<sequence length="152" mass="17093">MRQIILAAGCFWSVQFKLSKLEGVVSTQAVYAGGNKPEASYEQVCSGGTGHAEGVLVTYDESVLSLKELLLFFFMIHDATQLNRQGPDIGEQYRSGVFYSDETQRNVATALIDELQQQPRYSGKKITTVVEPMAMYNAAEEYHQNYYRKKGF</sequence>
<dbReference type="Pfam" id="PF01625">
    <property type="entry name" value="PMSR"/>
    <property type="match status" value="1"/>
</dbReference>
<dbReference type="EC" id="1.8.4.11" evidence="1"/>
<evidence type="ECO:0000256" key="1">
    <source>
        <dbReference type="ARBA" id="ARBA00012502"/>
    </source>
</evidence>
<comment type="catalytic activity">
    <reaction evidence="3">
        <text>L-methionyl-[protein] + [thioredoxin]-disulfide + H2O = L-methionyl-(S)-S-oxide-[protein] + [thioredoxin]-dithiol</text>
        <dbReference type="Rhea" id="RHEA:14217"/>
        <dbReference type="Rhea" id="RHEA-COMP:10698"/>
        <dbReference type="Rhea" id="RHEA-COMP:10700"/>
        <dbReference type="Rhea" id="RHEA-COMP:12313"/>
        <dbReference type="Rhea" id="RHEA-COMP:12315"/>
        <dbReference type="ChEBI" id="CHEBI:15377"/>
        <dbReference type="ChEBI" id="CHEBI:16044"/>
        <dbReference type="ChEBI" id="CHEBI:29950"/>
        <dbReference type="ChEBI" id="CHEBI:44120"/>
        <dbReference type="ChEBI" id="CHEBI:50058"/>
        <dbReference type="EC" id="1.8.4.11"/>
    </reaction>
</comment>
<dbReference type="InterPro" id="IPR036509">
    <property type="entry name" value="Met_Sox_Rdtase_MsrA_sf"/>
</dbReference>
<dbReference type="Gene3D" id="3.30.1060.10">
    <property type="entry name" value="Peptide methionine sulphoxide reductase MsrA"/>
    <property type="match status" value="1"/>
</dbReference>
<accession>A0A644WYG4</accession>
<proteinExistence type="inferred from homology"/>